<dbReference type="Proteomes" id="UP000256686">
    <property type="component" value="Unassembled WGS sequence"/>
</dbReference>
<dbReference type="AlphaFoldDB" id="A0A3D9C7Q5"/>
<evidence type="ECO:0008006" key="3">
    <source>
        <dbReference type="Google" id="ProtNLM"/>
    </source>
</evidence>
<dbReference type="EMBL" id="QNVT01000012">
    <property type="protein sequence ID" value="REC61784.1"/>
    <property type="molecule type" value="Genomic_DNA"/>
</dbReference>
<evidence type="ECO:0000313" key="1">
    <source>
        <dbReference type="EMBL" id="REC61784.1"/>
    </source>
</evidence>
<dbReference type="RefSeq" id="WP_115971322.1">
    <property type="nucleotide sequence ID" value="NZ_QNVT01000012.1"/>
</dbReference>
<keyword evidence="2" id="KW-1185">Reference proteome</keyword>
<sequence>MPHKYSDLQRIEWLSNLNPNFKNQIWHDDIVYLPDDLIYKKYFRREGTVKKKINPSKICGIEYAYAYNCPIYKPEGWTYHWLEFFTNLMRLDWVIDNFPTKEKVINHIHHNAETKTVMQFGDHYFTTGGQHRLCLAKYLELDEVEVDVESYVFDRRRFQRERRFEKLVPALFEVGLLGSWFENNPDIDFTALDFGRDTVYIKKDKVEYLLRRMQELKRFPYRGIANSLKAMNIESYNRNHIDSDEHLFLLDPYLLKHNKSILSKILV</sequence>
<proteinExistence type="predicted"/>
<name>A0A3D9C7Q5_9FLAO</name>
<evidence type="ECO:0000313" key="2">
    <source>
        <dbReference type="Proteomes" id="UP000256686"/>
    </source>
</evidence>
<accession>A0A3D9C7Q5</accession>
<reference evidence="2" key="1">
    <citation type="submission" date="2018-06" db="EMBL/GenBank/DDBJ databases">
        <authorList>
            <person name="Lum Nde A."/>
            <person name="Hugo C."/>
        </authorList>
    </citation>
    <scope>NUCLEOTIDE SEQUENCE [LARGE SCALE GENOMIC DNA]</scope>
    <source>
        <strain evidence="2">1_F178</strain>
    </source>
</reference>
<gene>
    <name evidence="1" type="ORF">DRF65_13680</name>
</gene>
<comment type="caution">
    <text evidence="1">The sequence shown here is derived from an EMBL/GenBank/DDBJ whole genome shotgun (WGS) entry which is preliminary data.</text>
</comment>
<protein>
    <recommendedName>
        <fullName evidence="3">ParB/Sulfiredoxin domain-containing protein</fullName>
    </recommendedName>
</protein>
<organism evidence="1 2">
    <name type="scientific">Chryseobacterium pennae</name>
    <dbReference type="NCBI Taxonomy" id="2258962"/>
    <lineage>
        <taxon>Bacteria</taxon>
        <taxon>Pseudomonadati</taxon>
        <taxon>Bacteroidota</taxon>
        <taxon>Flavobacteriia</taxon>
        <taxon>Flavobacteriales</taxon>
        <taxon>Weeksellaceae</taxon>
        <taxon>Chryseobacterium group</taxon>
        <taxon>Chryseobacterium</taxon>
    </lineage>
</organism>